<sequence length="359" mass="40190">MGPDHWKDIPDATYEVIHEREVVTTIPPGDLKGVLFALPGCLQLTTEWGFQSATCPSCHGMPEEMLSVYRAAKRGYALVALGAHLSEAERNFHCFNTTWPPERHIELPELVRTLRHVLSAHDWWHLPRFAFGSSRGGAMTLILAMRFPIQAIGSMVMGMRPEEVMEAALQPRNLASGAQWAFPPTLLMAARNDQDEIIDLINRTAVHLEGQGVLVQKMMMEPYALSPTFFSERMKGIDADTSAAIFEELKGVGVVLDDNQSHFGLYETWKKAEAQLKKILLKHFPADLGVKNGSRGYERAFREMLWASEAIHELTGEHMDEMLDFFENSAVSDESPLHESHPFVQLPAQAVQSSMHDAG</sequence>
<accession>A0ABR2YLS5</accession>
<dbReference type="SUPFAM" id="SSF53474">
    <property type="entry name" value="alpha/beta-Hydrolases"/>
    <property type="match status" value="1"/>
</dbReference>
<evidence type="ECO:0000313" key="1">
    <source>
        <dbReference type="EMBL" id="KAK9907954.1"/>
    </source>
</evidence>
<dbReference type="Proteomes" id="UP001491310">
    <property type="component" value="Unassembled WGS sequence"/>
</dbReference>
<proteinExistence type="predicted"/>
<dbReference type="PANTHER" id="PTHR35128:SF1">
    <property type="entry name" value="SECRETION-REGULATING GUANINE NUCLEOTIDE EXCHANGE FACTOR"/>
    <property type="match status" value="1"/>
</dbReference>
<evidence type="ECO:0000313" key="2">
    <source>
        <dbReference type="Proteomes" id="UP001491310"/>
    </source>
</evidence>
<dbReference type="EMBL" id="JALJOT010000008">
    <property type="protein sequence ID" value="KAK9907954.1"/>
    <property type="molecule type" value="Genomic_DNA"/>
</dbReference>
<gene>
    <name evidence="1" type="ORF">WJX75_000488</name>
</gene>
<keyword evidence="2" id="KW-1185">Reference proteome</keyword>
<comment type="caution">
    <text evidence="1">The sequence shown here is derived from an EMBL/GenBank/DDBJ whole genome shotgun (WGS) entry which is preliminary data.</text>
</comment>
<protein>
    <submittedName>
        <fullName evidence="1">Uncharacterized protein</fullName>
    </submittedName>
</protein>
<reference evidence="1 2" key="1">
    <citation type="journal article" date="2024" name="Nat. Commun.">
        <title>Phylogenomics reveals the evolutionary origins of lichenization in chlorophyte algae.</title>
        <authorList>
            <person name="Puginier C."/>
            <person name="Libourel C."/>
            <person name="Otte J."/>
            <person name="Skaloud P."/>
            <person name="Haon M."/>
            <person name="Grisel S."/>
            <person name="Petersen M."/>
            <person name="Berrin J.G."/>
            <person name="Delaux P.M."/>
            <person name="Dal Grande F."/>
            <person name="Keller J."/>
        </authorList>
    </citation>
    <scope>NUCLEOTIDE SEQUENCE [LARGE SCALE GENOMIC DNA]</scope>
    <source>
        <strain evidence="1 2">SAG 216-7</strain>
    </source>
</reference>
<name>A0ABR2YLS5_9CHLO</name>
<dbReference type="InterPro" id="IPR029058">
    <property type="entry name" value="AB_hydrolase_fold"/>
</dbReference>
<dbReference type="Gene3D" id="3.40.50.1820">
    <property type="entry name" value="alpha/beta hydrolase"/>
    <property type="match status" value="1"/>
</dbReference>
<dbReference type="PANTHER" id="PTHR35128">
    <property type="entry name" value="SECRETION-REGULATING GUANINE NUCLEOTIDE EXCHANGE FACTOR"/>
    <property type="match status" value="1"/>
</dbReference>
<organism evidence="1 2">
    <name type="scientific">Coccomyxa subellipsoidea</name>
    <dbReference type="NCBI Taxonomy" id="248742"/>
    <lineage>
        <taxon>Eukaryota</taxon>
        <taxon>Viridiplantae</taxon>
        <taxon>Chlorophyta</taxon>
        <taxon>core chlorophytes</taxon>
        <taxon>Trebouxiophyceae</taxon>
        <taxon>Trebouxiophyceae incertae sedis</taxon>
        <taxon>Coccomyxaceae</taxon>
        <taxon>Coccomyxa</taxon>
    </lineage>
</organism>